<dbReference type="GeneID" id="34621741"/>
<gene>
    <name evidence="2" type="primary">LOC34621741</name>
</gene>
<protein>
    <submittedName>
        <fullName evidence="2">Uncharacterized protein LOC34621741</fullName>
    </submittedName>
</protein>
<sequence length="185" mass="20621">MCGKSANAFWVCGTCSGGSLGLQPPRIVLADPLLVQRKRPRAACAIGLNMNGKRRPKPGSVLWGARKFLVILLLIKLQQLCWLAAAIQTGNDTIDISWVFSLKSVSRMVPLQQHTEASRRLQDILTGDSLNFDRPITILLHQSPLQSHQQLLLFHASREAFAEEERLMPGIFVSHFRTLLVGYSH</sequence>
<dbReference type="RefSeq" id="XP_026190486.1">
    <property type="nucleotide sequence ID" value="XM_026334701.1"/>
</dbReference>
<evidence type="ECO:0000313" key="2">
    <source>
        <dbReference type="RefSeq" id="XP_026190486.1"/>
    </source>
</evidence>
<evidence type="ECO:0000313" key="1">
    <source>
        <dbReference type="Proteomes" id="UP000515125"/>
    </source>
</evidence>
<dbReference type="Proteomes" id="UP000515125">
    <property type="component" value="Unplaced"/>
</dbReference>
<dbReference type="OrthoDB" id="347813at2759"/>
<reference evidence="2" key="1">
    <citation type="submission" date="2025-08" db="UniProtKB">
        <authorList>
            <consortium name="RefSeq"/>
        </authorList>
    </citation>
    <scope>IDENTIFICATION</scope>
</reference>
<keyword evidence="1" id="KW-1185">Reference proteome</keyword>
<name>A0A6P6RRQ5_9EIME</name>
<dbReference type="AlphaFoldDB" id="A0A6P6RRQ5"/>
<organism evidence="1 2">
    <name type="scientific">Cyclospora cayetanensis</name>
    <dbReference type="NCBI Taxonomy" id="88456"/>
    <lineage>
        <taxon>Eukaryota</taxon>
        <taxon>Sar</taxon>
        <taxon>Alveolata</taxon>
        <taxon>Apicomplexa</taxon>
        <taxon>Conoidasida</taxon>
        <taxon>Coccidia</taxon>
        <taxon>Eucoccidiorida</taxon>
        <taxon>Eimeriorina</taxon>
        <taxon>Eimeriidae</taxon>
        <taxon>Cyclospora</taxon>
    </lineage>
</organism>
<accession>A0A6P6RRQ5</accession>
<proteinExistence type="predicted"/>